<dbReference type="AlphaFoldDB" id="A0A5T1IBA3"/>
<keyword evidence="1" id="KW-0255">Endonuclease</keyword>
<keyword evidence="1" id="KW-0378">Hydrolase</keyword>
<name>A0A5T1IBA3_CAMJU</name>
<comment type="caution">
    <text evidence="1">The sequence shown here is derived from an EMBL/GenBank/DDBJ whole genome shotgun (WGS) entry which is preliminary data.</text>
</comment>
<dbReference type="GO" id="GO:0004519">
    <property type="term" value="F:endonuclease activity"/>
    <property type="evidence" value="ECO:0007669"/>
    <property type="project" value="UniProtKB-KW"/>
</dbReference>
<gene>
    <name evidence="1" type="ORF">BOI94_08395</name>
</gene>
<proteinExistence type="predicted"/>
<evidence type="ECO:0000313" key="1">
    <source>
        <dbReference type="EMBL" id="EAL0183066.1"/>
    </source>
</evidence>
<reference evidence="1" key="1">
    <citation type="submission" date="2018-05" db="EMBL/GenBank/DDBJ databases">
        <authorList>
            <consortium name="PulseNet: The National Subtyping Network for Foodborne Disease Surveillance"/>
            <person name="Tarr C.L."/>
            <person name="Trees E."/>
            <person name="Katz L.S."/>
            <person name="Carleton-Romer H.A."/>
            <person name="Stroika S."/>
            <person name="Kucerova Z."/>
            <person name="Roache K.F."/>
            <person name="Sabol A.L."/>
            <person name="Besser J."/>
            <person name="Gerner-Smidt P."/>
        </authorList>
    </citation>
    <scope>NUCLEOTIDE SEQUENCE</scope>
    <source>
        <strain evidence="1">PNUSAC001038</strain>
    </source>
</reference>
<protein>
    <submittedName>
        <fullName evidence="1">Restriction endonuclease</fullName>
    </submittedName>
</protein>
<keyword evidence="1" id="KW-0540">Nuclease</keyword>
<sequence>MPRQALMQNKNQHLAKNQYSKSDDLNIDLAMQQTKEYLENRFANGGGVSNFI</sequence>
<accession>A0A5T1IBA3</accession>
<feature type="non-terminal residue" evidence="1">
    <location>
        <position position="52"/>
    </location>
</feature>
<organism evidence="1">
    <name type="scientific">Campylobacter jejuni</name>
    <dbReference type="NCBI Taxonomy" id="197"/>
    <lineage>
        <taxon>Bacteria</taxon>
        <taxon>Pseudomonadati</taxon>
        <taxon>Campylobacterota</taxon>
        <taxon>Epsilonproteobacteria</taxon>
        <taxon>Campylobacterales</taxon>
        <taxon>Campylobacteraceae</taxon>
        <taxon>Campylobacter</taxon>
    </lineage>
</organism>
<dbReference type="EMBL" id="AACKRX010000026">
    <property type="protein sequence ID" value="EAL0183066.1"/>
    <property type="molecule type" value="Genomic_DNA"/>
</dbReference>